<feature type="domain" description="OmpR/PhoB-type" evidence="6">
    <location>
        <begin position="1"/>
        <end position="98"/>
    </location>
</feature>
<dbReference type="Gene3D" id="1.10.10.10">
    <property type="entry name" value="Winged helix-like DNA-binding domain superfamily/Winged helix DNA-binding domain"/>
    <property type="match status" value="1"/>
</dbReference>
<dbReference type="GO" id="GO:0006355">
    <property type="term" value="P:regulation of DNA-templated transcription"/>
    <property type="evidence" value="ECO:0007669"/>
    <property type="project" value="InterPro"/>
</dbReference>
<dbReference type="SUPFAM" id="SSF52540">
    <property type="entry name" value="P-loop containing nucleoside triphosphate hydrolases"/>
    <property type="match status" value="1"/>
</dbReference>
<dbReference type="RefSeq" id="WP_285625775.1">
    <property type="nucleotide sequence ID" value="NZ_BSTJ01000006.1"/>
</dbReference>
<dbReference type="SMART" id="SM00862">
    <property type="entry name" value="Trans_reg_C"/>
    <property type="match status" value="1"/>
</dbReference>
<accession>A0A9W6VQS2</accession>
<evidence type="ECO:0000256" key="3">
    <source>
        <dbReference type="ARBA" id="ARBA00023125"/>
    </source>
</evidence>
<evidence type="ECO:0000256" key="1">
    <source>
        <dbReference type="ARBA" id="ARBA00005820"/>
    </source>
</evidence>
<dbReference type="Gene3D" id="3.40.50.300">
    <property type="entry name" value="P-loop containing nucleotide triphosphate hydrolases"/>
    <property type="match status" value="1"/>
</dbReference>
<dbReference type="AlphaFoldDB" id="A0A9W6VQS2"/>
<dbReference type="InterPro" id="IPR019734">
    <property type="entry name" value="TPR_rpt"/>
</dbReference>
<evidence type="ECO:0000313" key="7">
    <source>
        <dbReference type="EMBL" id="GLY76940.1"/>
    </source>
</evidence>
<dbReference type="Pfam" id="PF13191">
    <property type="entry name" value="AAA_16"/>
    <property type="match status" value="1"/>
</dbReference>
<dbReference type="SUPFAM" id="SSF48452">
    <property type="entry name" value="TPR-like"/>
    <property type="match status" value="3"/>
</dbReference>
<proteinExistence type="inferred from homology"/>
<dbReference type="Pfam" id="PF00486">
    <property type="entry name" value="Trans_reg_C"/>
    <property type="match status" value="1"/>
</dbReference>
<dbReference type="InterPro" id="IPR016032">
    <property type="entry name" value="Sig_transdc_resp-reg_C-effctor"/>
</dbReference>
<dbReference type="InterPro" id="IPR041664">
    <property type="entry name" value="AAA_16"/>
</dbReference>
<dbReference type="InterPro" id="IPR011990">
    <property type="entry name" value="TPR-like_helical_dom_sf"/>
</dbReference>
<dbReference type="SMART" id="SM01043">
    <property type="entry name" value="BTAD"/>
    <property type="match status" value="1"/>
</dbReference>
<dbReference type="EMBL" id="BSTJ01000006">
    <property type="protein sequence ID" value="GLY76940.1"/>
    <property type="molecule type" value="Genomic_DNA"/>
</dbReference>
<dbReference type="Proteomes" id="UP001165135">
    <property type="component" value="Unassembled WGS sequence"/>
</dbReference>
<dbReference type="InterPro" id="IPR003593">
    <property type="entry name" value="AAA+_ATPase"/>
</dbReference>
<dbReference type="InterPro" id="IPR036388">
    <property type="entry name" value="WH-like_DNA-bd_sf"/>
</dbReference>
<dbReference type="InterPro" id="IPR051677">
    <property type="entry name" value="AfsR-DnrI-RedD_regulator"/>
</dbReference>
<dbReference type="InterPro" id="IPR027417">
    <property type="entry name" value="P-loop_NTPase"/>
</dbReference>
<evidence type="ECO:0000256" key="4">
    <source>
        <dbReference type="ARBA" id="ARBA00023163"/>
    </source>
</evidence>
<dbReference type="PRINTS" id="PR00364">
    <property type="entry name" value="DISEASERSIST"/>
</dbReference>
<gene>
    <name evidence="7" type="ORF">Airi01_052070</name>
</gene>
<dbReference type="GO" id="GO:0003677">
    <property type="term" value="F:DNA binding"/>
    <property type="evidence" value="ECO:0007669"/>
    <property type="project" value="UniProtKB-UniRule"/>
</dbReference>
<sequence>MSDRPLRFGVLGPLVVRADGGNARMGGPKQRLLLAALLLAEGRPVSADKLVDTLWPQRPPRSAVANLHTYVSSLRSCLPPVPDGHRVRRHADGYSISLLPGELDLQVFEELLDESAHRKAAGRPDDAESRIAEALALWRGEPLEDLPPSPLWQAETARLVERRLEAVEERCALRLAAGRHAENVAELRSLLVRHPLREGLWQQLMLALHAGGRQAEALGAYSEAREHLVDELGTEPGPRLRLLHEAILRGAGPAAEDTGVFPLCQLPGDTPDFTGREAEARELAGILQDASPAAPPPVVVVTGAPGVGKSAFALHVCHALRGSFPEGQLYFDLSGTGGQPRDPGDVLVEVLRTLGFTGAAVPRTLSERAALFRSRLADRRVLVLVDGATDAAQVRPLLPATPGSATVVTSRWQLADLSGAHHIELDVFRPGAAVELLARVAGRERVRREPDQAAAIIRDCGCLPLAIRIAGARLSGRQGWSLRVLGERLADESRRLSELQVGDLGVRATFDLSVRLLDPEAARTFRLLGLLGTPELPGWVAGALLDRADGDDVLEELVDASLAHHAGPGPDGLPRYRLHGLLRQYAHEEALAAPDADQDAAIGRLLATWLDLAEQAAARLPASLLTPLSGDAPRRPLDPSVAERLTADPMAWFDTERRGLLDAVAVAAEYGRAAHAWELAIALVPYFDQRSLYEDWRTAHRHALRAVRAAGDRRGEAVLLRTLGQVYVYQDEYDEALAAIERSRTLCRALDDARGEALADVGLATLHRILGRADEALDRYRAALPVLATGDDRHIQAQLRGSIAAILISRDRLDEAEEWLATALARARESADPHREARVLSQVAELYLRRGDAAGARARLEEALAVFEELGDDRCAAYALLDLARCHLGADNAAADATLDRALESFRRSGNRRGHAAALLMLGEVRMAEGDATTAGMYLREAAGMWRELGDGVQEAAAREHLAGLGPSGR</sequence>
<dbReference type="InterPro" id="IPR001867">
    <property type="entry name" value="OmpR/PhoB-type_DNA-bd"/>
</dbReference>
<dbReference type="Gene3D" id="1.25.40.10">
    <property type="entry name" value="Tetratricopeptide repeat domain"/>
    <property type="match status" value="2"/>
</dbReference>
<dbReference type="SUPFAM" id="SSF46894">
    <property type="entry name" value="C-terminal effector domain of the bipartite response regulators"/>
    <property type="match status" value="1"/>
</dbReference>
<evidence type="ECO:0000256" key="5">
    <source>
        <dbReference type="PROSITE-ProRule" id="PRU01091"/>
    </source>
</evidence>
<dbReference type="CDD" id="cd15831">
    <property type="entry name" value="BTAD"/>
    <property type="match status" value="1"/>
</dbReference>
<keyword evidence="2" id="KW-0805">Transcription regulation</keyword>
<name>A0A9W6VQS2_9ACTN</name>
<dbReference type="SMART" id="SM00028">
    <property type="entry name" value="TPR"/>
    <property type="match status" value="4"/>
</dbReference>
<comment type="caution">
    <text evidence="7">The sequence shown here is derived from an EMBL/GenBank/DDBJ whole genome shotgun (WGS) entry which is preliminary data.</text>
</comment>
<evidence type="ECO:0000259" key="6">
    <source>
        <dbReference type="PROSITE" id="PS51755"/>
    </source>
</evidence>
<comment type="similarity">
    <text evidence="1">Belongs to the AfsR/DnrI/RedD regulatory family.</text>
</comment>
<evidence type="ECO:0000256" key="2">
    <source>
        <dbReference type="ARBA" id="ARBA00023015"/>
    </source>
</evidence>
<protein>
    <submittedName>
        <fullName evidence="7">SARP family transcriptional regulator</fullName>
    </submittedName>
</protein>
<dbReference type="Pfam" id="PF13424">
    <property type="entry name" value="TPR_12"/>
    <property type="match status" value="2"/>
</dbReference>
<feature type="DNA-binding region" description="OmpR/PhoB-type" evidence="5">
    <location>
        <begin position="1"/>
        <end position="98"/>
    </location>
</feature>
<evidence type="ECO:0000313" key="8">
    <source>
        <dbReference type="Proteomes" id="UP001165135"/>
    </source>
</evidence>
<dbReference type="PANTHER" id="PTHR35807:SF1">
    <property type="entry name" value="TRANSCRIPTIONAL REGULATOR REDD"/>
    <property type="match status" value="1"/>
</dbReference>
<organism evidence="7 8">
    <name type="scientific">Actinoallomurus iriomotensis</name>
    <dbReference type="NCBI Taxonomy" id="478107"/>
    <lineage>
        <taxon>Bacteria</taxon>
        <taxon>Bacillati</taxon>
        <taxon>Actinomycetota</taxon>
        <taxon>Actinomycetes</taxon>
        <taxon>Streptosporangiales</taxon>
        <taxon>Thermomonosporaceae</taxon>
        <taxon>Actinoallomurus</taxon>
    </lineage>
</organism>
<dbReference type="PROSITE" id="PS51755">
    <property type="entry name" value="OMPR_PHOB"/>
    <property type="match status" value="1"/>
</dbReference>
<dbReference type="InterPro" id="IPR005158">
    <property type="entry name" value="BTAD"/>
</dbReference>
<dbReference type="GO" id="GO:0000160">
    <property type="term" value="P:phosphorelay signal transduction system"/>
    <property type="evidence" value="ECO:0007669"/>
    <property type="project" value="InterPro"/>
</dbReference>
<keyword evidence="4" id="KW-0804">Transcription</keyword>
<keyword evidence="3 5" id="KW-0238">DNA-binding</keyword>
<reference evidence="7" key="1">
    <citation type="submission" date="2023-03" db="EMBL/GenBank/DDBJ databases">
        <title>Actinoallomurus iriomotensis NBRC 103681.</title>
        <authorList>
            <person name="Ichikawa N."/>
            <person name="Sato H."/>
            <person name="Tonouchi N."/>
        </authorList>
    </citation>
    <scope>NUCLEOTIDE SEQUENCE</scope>
    <source>
        <strain evidence="7">NBRC 103681</strain>
    </source>
</reference>
<dbReference type="SMART" id="SM00382">
    <property type="entry name" value="AAA"/>
    <property type="match status" value="1"/>
</dbReference>
<dbReference type="Pfam" id="PF03704">
    <property type="entry name" value="BTAD"/>
    <property type="match status" value="1"/>
</dbReference>
<dbReference type="PANTHER" id="PTHR35807">
    <property type="entry name" value="TRANSCRIPTIONAL REGULATOR REDD-RELATED"/>
    <property type="match status" value="1"/>
</dbReference>